<dbReference type="RefSeq" id="WP_301371789.1">
    <property type="nucleotide sequence ID" value="NZ_JAPZCX010000001.1"/>
</dbReference>
<dbReference type="Proteomes" id="UP001170288">
    <property type="component" value="Unassembled WGS sequence"/>
</dbReference>
<keyword evidence="1" id="KW-1133">Transmembrane helix</keyword>
<evidence type="ECO:0000313" key="3">
    <source>
        <dbReference type="Proteomes" id="UP001170288"/>
    </source>
</evidence>
<dbReference type="EMBL" id="JAPZCX010000001">
    <property type="protein sequence ID" value="MDN5069411.1"/>
    <property type="molecule type" value="Genomic_DNA"/>
</dbReference>
<dbReference type="InterPro" id="IPR007039">
    <property type="entry name" value="TrbC/VirB2"/>
</dbReference>
<organism evidence="2 3">
    <name type="scientific">Aliarcobacter butzleri</name>
    <dbReference type="NCBI Taxonomy" id="28197"/>
    <lineage>
        <taxon>Bacteria</taxon>
        <taxon>Pseudomonadati</taxon>
        <taxon>Campylobacterota</taxon>
        <taxon>Epsilonproteobacteria</taxon>
        <taxon>Campylobacterales</taxon>
        <taxon>Arcobacteraceae</taxon>
        <taxon>Aliarcobacter</taxon>
    </lineage>
</organism>
<reference evidence="2" key="2">
    <citation type="journal article" date="2023" name="Microorganisms">
        <title>Genomic Characterization of Arcobacter butzleri Strains Isolated from Various Sources in Lithuania.</title>
        <authorList>
            <person name="Uljanovas D."/>
            <person name="Golz G."/>
            <person name="Fleischmann S."/>
            <person name="Kudirkiene E."/>
            <person name="Kasetiene N."/>
            <person name="Grineviciene A."/>
            <person name="Tamuleviciene E."/>
            <person name="Aksomaitiene J."/>
            <person name="Alter T."/>
            <person name="Malakauskas M."/>
        </authorList>
    </citation>
    <scope>NUCLEOTIDE SEQUENCE</scope>
    <source>
        <strain evidence="2">RCM69</strain>
    </source>
</reference>
<feature type="transmembrane region" description="Helical" evidence="1">
    <location>
        <begin position="72"/>
        <end position="91"/>
    </location>
</feature>
<keyword evidence="1" id="KW-0472">Membrane</keyword>
<feature type="transmembrane region" description="Helical" evidence="1">
    <location>
        <begin position="42"/>
        <end position="60"/>
    </location>
</feature>
<reference evidence="2" key="1">
    <citation type="submission" date="2022-12" db="EMBL/GenBank/DDBJ databases">
        <authorList>
            <person name="Uljanovas D."/>
        </authorList>
    </citation>
    <scope>NUCLEOTIDE SEQUENCE</scope>
    <source>
        <strain evidence="2">RCM69</strain>
    </source>
</reference>
<name>A0AAW7PTX3_9BACT</name>
<sequence>MKKFLILFLCLGVGIALASQTGANLPWESPLDSVVDSITGPVAFGISLLAIVGVGAGLIFGGEISGFIKTVAYVVLAIAVVVGGASIMKMFSGAGMMI</sequence>
<proteinExistence type="predicted"/>
<accession>A0AAW7PTX3</accession>
<keyword evidence="1" id="KW-0812">Transmembrane</keyword>
<evidence type="ECO:0000313" key="2">
    <source>
        <dbReference type="EMBL" id="MDN5069411.1"/>
    </source>
</evidence>
<protein>
    <submittedName>
        <fullName evidence="2">TrbC/VirB2 family protein</fullName>
    </submittedName>
</protein>
<gene>
    <name evidence="2" type="ORF">O8C76_00020</name>
</gene>
<evidence type="ECO:0000256" key="1">
    <source>
        <dbReference type="SAM" id="Phobius"/>
    </source>
</evidence>
<dbReference type="AlphaFoldDB" id="A0AAW7PTX3"/>
<dbReference type="Pfam" id="PF04956">
    <property type="entry name" value="TrbC"/>
    <property type="match status" value="1"/>
</dbReference>
<comment type="caution">
    <text evidence="2">The sequence shown here is derived from an EMBL/GenBank/DDBJ whole genome shotgun (WGS) entry which is preliminary data.</text>
</comment>